<keyword evidence="2" id="KW-1185">Reference proteome</keyword>
<protein>
    <recommendedName>
        <fullName evidence="3">Competence protein</fullName>
    </recommendedName>
</protein>
<reference evidence="1 2" key="1">
    <citation type="journal article" date="2005" name="Int. J. Syst. Evol. Microbiol.">
        <title>Bacillus cibi sp. nov., isolated from jeotgal, a traditional Korean fermented seafood.</title>
        <authorList>
            <person name="Yoon J.H."/>
            <person name="Lee C.H."/>
            <person name="Oh T.K."/>
        </authorList>
    </citation>
    <scope>NUCLEOTIDE SEQUENCE [LARGE SCALE GENOMIC DNA]</scope>
    <source>
        <strain evidence="1 2">DSM 16189</strain>
    </source>
</reference>
<evidence type="ECO:0000313" key="1">
    <source>
        <dbReference type="EMBL" id="KEZ52179.1"/>
    </source>
</evidence>
<dbReference type="Proteomes" id="UP000028549">
    <property type="component" value="Unassembled WGS sequence"/>
</dbReference>
<dbReference type="InterPro" id="IPR010461">
    <property type="entry name" value="ComK"/>
</dbReference>
<dbReference type="EMBL" id="JNVC02000005">
    <property type="protein sequence ID" value="KEZ52179.1"/>
    <property type="molecule type" value="Genomic_DNA"/>
</dbReference>
<organism evidence="1 2">
    <name type="scientific">Metabacillus indicus</name>
    <name type="common">Bacillus indicus</name>
    <dbReference type="NCBI Taxonomy" id="246786"/>
    <lineage>
        <taxon>Bacteria</taxon>
        <taxon>Bacillati</taxon>
        <taxon>Bacillota</taxon>
        <taxon>Bacilli</taxon>
        <taxon>Bacillales</taxon>
        <taxon>Bacillaceae</taxon>
        <taxon>Metabacillus</taxon>
    </lineage>
</organism>
<comment type="caution">
    <text evidence="1">The sequence shown here is derived from an EMBL/GenBank/DDBJ whole genome shotgun (WGS) entry which is preliminary data.</text>
</comment>
<sequence length="173" mass="20266">MLAEESYTVWRETMVLKPIYSERGERWTIVHELYKKRMIKMSPRAIMERSCVHAGASYQGMVDAAKLILPGKKMLPICLSPGYRICMLPTLSPDHEDCVWISYRYAKKPFLKGSKTMIEFQNREQIEIHGSVESFQLKSGHAQQLVLNYLDRQEEMWELPVYVAESYEGYDVY</sequence>
<dbReference type="STRING" id="246786.GS18_0213975"/>
<dbReference type="Pfam" id="PF06338">
    <property type="entry name" value="ComK"/>
    <property type="match status" value="1"/>
</dbReference>
<proteinExistence type="predicted"/>
<evidence type="ECO:0008006" key="3">
    <source>
        <dbReference type="Google" id="ProtNLM"/>
    </source>
</evidence>
<dbReference type="AlphaFoldDB" id="A0A084GXW7"/>
<accession>A0A084GXW7</accession>
<dbReference type="RefSeq" id="WP_029567013.1">
    <property type="nucleotide sequence ID" value="NZ_JNVC02000005.1"/>
</dbReference>
<dbReference type="OrthoDB" id="2417337at2"/>
<dbReference type="GO" id="GO:0030420">
    <property type="term" value="P:establishment of competence for transformation"/>
    <property type="evidence" value="ECO:0007669"/>
    <property type="project" value="InterPro"/>
</dbReference>
<evidence type="ECO:0000313" key="2">
    <source>
        <dbReference type="Proteomes" id="UP000028549"/>
    </source>
</evidence>
<name>A0A084GXW7_METID</name>
<gene>
    <name evidence="1" type="ORF">GS18_0213975</name>
</gene>